<organism evidence="2 3">
    <name type="scientific">Alsobacter ponti</name>
    <dbReference type="NCBI Taxonomy" id="2962936"/>
    <lineage>
        <taxon>Bacteria</taxon>
        <taxon>Pseudomonadati</taxon>
        <taxon>Pseudomonadota</taxon>
        <taxon>Alphaproteobacteria</taxon>
        <taxon>Hyphomicrobiales</taxon>
        <taxon>Alsobacteraceae</taxon>
        <taxon>Alsobacter</taxon>
    </lineage>
</organism>
<accession>A0ABT1L9V8</accession>
<keyword evidence="3" id="KW-1185">Reference proteome</keyword>
<proteinExistence type="predicted"/>
<comment type="caution">
    <text evidence="2">The sequence shown here is derived from an EMBL/GenBank/DDBJ whole genome shotgun (WGS) entry which is preliminary data.</text>
</comment>
<dbReference type="EMBL" id="JANCLU010000005">
    <property type="protein sequence ID" value="MCP8938272.1"/>
    <property type="molecule type" value="Genomic_DNA"/>
</dbReference>
<dbReference type="Pfam" id="PF01869">
    <property type="entry name" value="BcrAD_BadFG"/>
    <property type="match status" value="1"/>
</dbReference>
<dbReference type="InterPro" id="IPR052519">
    <property type="entry name" value="Euk-type_GlcNAc_Kinase"/>
</dbReference>
<dbReference type="InterPro" id="IPR002731">
    <property type="entry name" value="ATPase_BadF"/>
</dbReference>
<dbReference type="PANTHER" id="PTHR43190">
    <property type="entry name" value="N-ACETYL-D-GLUCOSAMINE KINASE"/>
    <property type="match status" value="1"/>
</dbReference>
<dbReference type="PANTHER" id="PTHR43190:SF3">
    <property type="entry name" value="N-ACETYL-D-GLUCOSAMINE KINASE"/>
    <property type="match status" value="1"/>
</dbReference>
<dbReference type="Gene3D" id="3.30.420.40">
    <property type="match status" value="2"/>
</dbReference>
<reference evidence="2 3" key="1">
    <citation type="submission" date="2022-07" db="EMBL/GenBank/DDBJ databases">
        <authorList>
            <person name="Li W.-J."/>
            <person name="Deng Q.-Q."/>
        </authorList>
    </citation>
    <scope>NUCLEOTIDE SEQUENCE [LARGE SCALE GENOMIC DNA]</scope>
    <source>
        <strain evidence="2 3">SYSU M60028</strain>
    </source>
</reference>
<sequence length="304" mass="30568">MARVGLGIDAGGSATRWALWREGESAPFATGEAGPASGHLFDPAVRERSMASFATLVRDVAGAERPDAVAAGVTGLGAGTEQAETFRSLLSAGLGVPPDKIAIGDDMWIAYRAVFAPGEGGVIYAGTGSVGYAIRADGTALKVGGYGVVIDDGGSAFWIAREALRAVLRARDEDPGSEGPLAVRLYERVGGSSWAAIRAAVYGTDRGGVAALAPVVAAAAREGDATALAILEAAGRELARLGAILARRAPAARLAIMGGGAKLHPAIVTALEKALPPGVACRVENPAIAEAAARVALEGVTPPA</sequence>
<protein>
    <recommendedName>
        <fullName evidence="1">ATPase BadF/BadG/BcrA/BcrD type domain-containing protein</fullName>
    </recommendedName>
</protein>
<dbReference type="SUPFAM" id="SSF53067">
    <property type="entry name" value="Actin-like ATPase domain"/>
    <property type="match status" value="1"/>
</dbReference>
<evidence type="ECO:0000313" key="2">
    <source>
        <dbReference type="EMBL" id="MCP8938272.1"/>
    </source>
</evidence>
<gene>
    <name evidence="2" type="ORF">NK718_07070</name>
</gene>
<feature type="domain" description="ATPase BadF/BadG/BcrA/BcrD type" evidence="1">
    <location>
        <begin position="6"/>
        <end position="279"/>
    </location>
</feature>
<name>A0ABT1L9V8_9HYPH</name>
<dbReference type="Proteomes" id="UP001205890">
    <property type="component" value="Unassembled WGS sequence"/>
</dbReference>
<dbReference type="RefSeq" id="WP_254740025.1">
    <property type="nucleotide sequence ID" value="NZ_JANCLU010000005.1"/>
</dbReference>
<evidence type="ECO:0000313" key="3">
    <source>
        <dbReference type="Proteomes" id="UP001205890"/>
    </source>
</evidence>
<evidence type="ECO:0000259" key="1">
    <source>
        <dbReference type="Pfam" id="PF01869"/>
    </source>
</evidence>
<dbReference type="InterPro" id="IPR043129">
    <property type="entry name" value="ATPase_NBD"/>
</dbReference>